<gene>
    <name evidence="4" type="ORF">METZ01_LOCUS120981</name>
</gene>
<feature type="non-terminal residue" evidence="4">
    <location>
        <position position="395"/>
    </location>
</feature>
<evidence type="ECO:0000313" key="4">
    <source>
        <dbReference type="EMBL" id="SVA68127.1"/>
    </source>
</evidence>
<organism evidence="4">
    <name type="scientific">marine metagenome</name>
    <dbReference type="NCBI Taxonomy" id="408172"/>
    <lineage>
        <taxon>unclassified sequences</taxon>
        <taxon>metagenomes</taxon>
        <taxon>ecological metagenomes</taxon>
    </lineage>
</organism>
<sequence>MLIRLICIVSLVLISLNSPARSEDSKEWKWKNAFSAVVVITGQRQASTERFVVPDDDLSPDPYKDFFKEFDETPEVIIPPKNSLGTGFFISEIHVVTNYHVVKGMDSLVLYAYDYPFKITDVELIGFDEKADIAILEVGQDINHTILEWADEVPLMGDDVYALGHGMNLIWTLSKGILSYDYRPNPGDSFVHYYQVDAVINPGNSGGPLLNEEGKIIGVNTLLISPIEYFIGYGYVIPFQLAERVAGQIIQTGVHVKPSIGIMMGIIDVQEEYDKIIAAGLNQFLEIKEVSEGSSAERFGLKAKDLILKIDGYYIEVVPNVIEVLWQRNPGDEIIFEIYRDGEIIEVPVILGRDPTIEIIEVEVIDEEELEEEELLPSEDIPYDDEVEDEIIETI</sequence>
<dbReference type="InterPro" id="IPR036034">
    <property type="entry name" value="PDZ_sf"/>
</dbReference>
<dbReference type="SUPFAM" id="SSF50156">
    <property type="entry name" value="PDZ domain-like"/>
    <property type="match status" value="1"/>
</dbReference>
<evidence type="ECO:0000256" key="1">
    <source>
        <dbReference type="ARBA" id="ARBA00022670"/>
    </source>
</evidence>
<dbReference type="InterPro" id="IPR001478">
    <property type="entry name" value="PDZ"/>
</dbReference>
<dbReference type="AlphaFoldDB" id="A0A381XVA3"/>
<dbReference type="GO" id="GO:0004252">
    <property type="term" value="F:serine-type endopeptidase activity"/>
    <property type="evidence" value="ECO:0007669"/>
    <property type="project" value="InterPro"/>
</dbReference>
<dbReference type="Pfam" id="PF13365">
    <property type="entry name" value="Trypsin_2"/>
    <property type="match status" value="1"/>
</dbReference>
<name>A0A381XVA3_9ZZZZ</name>
<dbReference type="InterPro" id="IPR009003">
    <property type="entry name" value="Peptidase_S1_PA"/>
</dbReference>
<protein>
    <recommendedName>
        <fullName evidence="3">PDZ domain-containing protein</fullName>
    </recommendedName>
</protein>
<dbReference type="PANTHER" id="PTHR43343:SF3">
    <property type="entry name" value="PROTEASE DO-LIKE 8, CHLOROPLASTIC"/>
    <property type="match status" value="1"/>
</dbReference>
<reference evidence="4" key="1">
    <citation type="submission" date="2018-05" db="EMBL/GenBank/DDBJ databases">
        <authorList>
            <person name="Lanie J.A."/>
            <person name="Ng W.-L."/>
            <person name="Kazmierczak K.M."/>
            <person name="Andrzejewski T.M."/>
            <person name="Davidsen T.M."/>
            <person name="Wayne K.J."/>
            <person name="Tettelin H."/>
            <person name="Glass J.I."/>
            <person name="Rusch D."/>
            <person name="Podicherti R."/>
            <person name="Tsui H.-C.T."/>
            <person name="Winkler M.E."/>
        </authorList>
    </citation>
    <scope>NUCLEOTIDE SEQUENCE</scope>
</reference>
<dbReference type="SUPFAM" id="SSF50494">
    <property type="entry name" value="Trypsin-like serine proteases"/>
    <property type="match status" value="1"/>
</dbReference>
<proteinExistence type="predicted"/>
<keyword evidence="2" id="KW-0378">Hydrolase</keyword>
<dbReference type="PRINTS" id="PR00834">
    <property type="entry name" value="PROTEASES2C"/>
</dbReference>
<dbReference type="Gene3D" id="2.30.42.10">
    <property type="match status" value="1"/>
</dbReference>
<dbReference type="EMBL" id="UINC01016349">
    <property type="protein sequence ID" value="SVA68127.1"/>
    <property type="molecule type" value="Genomic_DNA"/>
</dbReference>
<evidence type="ECO:0000256" key="2">
    <source>
        <dbReference type="ARBA" id="ARBA00022801"/>
    </source>
</evidence>
<dbReference type="PANTHER" id="PTHR43343">
    <property type="entry name" value="PEPTIDASE S12"/>
    <property type="match status" value="1"/>
</dbReference>
<dbReference type="InterPro" id="IPR001940">
    <property type="entry name" value="Peptidase_S1C"/>
</dbReference>
<dbReference type="Pfam" id="PF13180">
    <property type="entry name" value="PDZ_2"/>
    <property type="match status" value="1"/>
</dbReference>
<dbReference type="GO" id="GO:0006508">
    <property type="term" value="P:proteolysis"/>
    <property type="evidence" value="ECO:0007669"/>
    <property type="project" value="UniProtKB-KW"/>
</dbReference>
<feature type="domain" description="PDZ" evidence="3">
    <location>
        <begin position="287"/>
        <end position="349"/>
    </location>
</feature>
<accession>A0A381XVA3</accession>
<evidence type="ECO:0000259" key="3">
    <source>
        <dbReference type="Pfam" id="PF13180"/>
    </source>
</evidence>
<dbReference type="Gene3D" id="2.40.10.120">
    <property type="match status" value="1"/>
</dbReference>
<keyword evidence="1" id="KW-0645">Protease</keyword>
<dbReference type="InterPro" id="IPR051201">
    <property type="entry name" value="Chloro_Bact_Ser_Proteases"/>
</dbReference>